<dbReference type="InterPro" id="IPR003441">
    <property type="entry name" value="NAC-dom"/>
</dbReference>
<keyword evidence="2" id="KW-0805">Transcription regulation</keyword>
<name>A0AAV1S9B4_9ROSI</name>
<feature type="compositionally biased region" description="Low complexity" evidence="6">
    <location>
        <begin position="139"/>
        <end position="151"/>
    </location>
</feature>
<comment type="subcellular location">
    <subcellularLocation>
        <location evidence="1">Nucleus</location>
    </subcellularLocation>
</comment>
<dbReference type="Proteomes" id="UP001314170">
    <property type="component" value="Unassembled WGS sequence"/>
</dbReference>
<reference evidence="8 9" key="1">
    <citation type="submission" date="2024-01" db="EMBL/GenBank/DDBJ databases">
        <authorList>
            <person name="Waweru B."/>
        </authorList>
    </citation>
    <scope>NUCLEOTIDE SEQUENCE [LARGE SCALE GENOMIC DNA]</scope>
</reference>
<sequence length="169" mass="19058">MPQDSVREFSEKSALVDASMSGHWAVRREGNMTSPTNPTRSAPVGYGFHPTDEELVNHFLKLKMQGGYDHEVGIIAEVNVCNFEPWELPGLSAIQSNDPECYFFSPRIYKYSNSQRREFVLCKLKKDPDDMPTFEEGEPSSNVASNSPNNVIQEDQLESFLGVDEGDYN</sequence>
<protein>
    <recommendedName>
        <fullName evidence="7">NAC domain-containing protein</fullName>
    </recommendedName>
</protein>
<evidence type="ECO:0000313" key="8">
    <source>
        <dbReference type="EMBL" id="CAK7348011.1"/>
    </source>
</evidence>
<dbReference type="PANTHER" id="PTHR31989">
    <property type="entry name" value="NAC DOMAIN-CONTAINING PROTEIN 82-RELATED"/>
    <property type="match status" value="1"/>
</dbReference>
<comment type="caution">
    <text evidence="8">The sequence shown here is derived from an EMBL/GenBank/DDBJ whole genome shotgun (WGS) entry which is preliminary data.</text>
</comment>
<dbReference type="PROSITE" id="PS51005">
    <property type="entry name" value="NAC"/>
    <property type="match status" value="1"/>
</dbReference>
<keyword evidence="5" id="KW-0539">Nucleus</keyword>
<evidence type="ECO:0000256" key="6">
    <source>
        <dbReference type="SAM" id="MobiDB-lite"/>
    </source>
</evidence>
<dbReference type="EMBL" id="CAWUPB010001173">
    <property type="protein sequence ID" value="CAK7348011.1"/>
    <property type="molecule type" value="Genomic_DNA"/>
</dbReference>
<keyword evidence="3" id="KW-0238">DNA-binding</keyword>
<feature type="region of interest" description="Disordered" evidence="6">
    <location>
        <begin position="129"/>
        <end position="156"/>
    </location>
</feature>
<evidence type="ECO:0000256" key="2">
    <source>
        <dbReference type="ARBA" id="ARBA00023015"/>
    </source>
</evidence>
<dbReference type="InterPro" id="IPR036093">
    <property type="entry name" value="NAC_dom_sf"/>
</dbReference>
<keyword evidence="9" id="KW-1185">Reference proteome</keyword>
<dbReference type="SUPFAM" id="SSF101941">
    <property type="entry name" value="NAC domain"/>
    <property type="match status" value="1"/>
</dbReference>
<evidence type="ECO:0000256" key="4">
    <source>
        <dbReference type="ARBA" id="ARBA00023163"/>
    </source>
</evidence>
<evidence type="ECO:0000259" key="7">
    <source>
        <dbReference type="PROSITE" id="PS51005"/>
    </source>
</evidence>
<dbReference type="GO" id="GO:0005634">
    <property type="term" value="C:nucleus"/>
    <property type="evidence" value="ECO:0007669"/>
    <property type="project" value="UniProtKB-SubCell"/>
</dbReference>
<dbReference type="AlphaFoldDB" id="A0AAV1S9B4"/>
<dbReference type="GO" id="GO:0003677">
    <property type="term" value="F:DNA binding"/>
    <property type="evidence" value="ECO:0007669"/>
    <property type="project" value="UniProtKB-KW"/>
</dbReference>
<evidence type="ECO:0000256" key="5">
    <source>
        <dbReference type="ARBA" id="ARBA00023242"/>
    </source>
</evidence>
<dbReference type="GO" id="GO:0006355">
    <property type="term" value="P:regulation of DNA-templated transcription"/>
    <property type="evidence" value="ECO:0007669"/>
    <property type="project" value="InterPro"/>
</dbReference>
<proteinExistence type="predicted"/>
<dbReference type="Pfam" id="PF02365">
    <property type="entry name" value="NAM"/>
    <property type="match status" value="1"/>
</dbReference>
<evidence type="ECO:0000256" key="3">
    <source>
        <dbReference type="ARBA" id="ARBA00023125"/>
    </source>
</evidence>
<dbReference type="Gene3D" id="2.170.150.80">
    <property type="entry name" value="NAC domain"/>
    <property type="match status" value="1"/>
</dbReference>
<keyword evidence="4" id="KW-0804">Transcription</keyword>
<evidence type="ECO:0000256" key="1">
    <source>
        <dbReference type="ARBA" id="ARBA00004123"/>
    </source>
</evidence>
<organism evidence="8 9">
    <name type="scientific">Dovyalis caffra</name>
    <dbReference type="NCBI Taxonomy" id="77055"/>
    <lineage>
        <taxon>Eukaryota</taxon>
        <taxon>Viridiplantae</taxon>
        <taxon>Streptophyta</taxon>
        <taxon>Embryophyta</taxon>
        <taxon>Tracheophyta</taxon>
        <taxon>Spermatophyta</taxon>
        <taxon>Magnoliopsida</taxon>
        <taxon>eudicotyledons</taxon>
        <taxon>Gunneridae</taxon>
        <taxon>Pentapetalae</taxon>
        <taxon>rosids</taxon>
        <taxon>fabids</taxon>
        <taxon>Malpighiales</taxon>
        <taxon>Salicaceae</taxon>
        <taxon>Flacourtieae</taxon>
        <taxon>Dovyalis</taxon>
    </lineage>
</organism>
<evidence type="ECO:0000313" key="9">
    <source>
        <dbReference type="Proteomes" id="UP001314170"/>
    </source>
</evidence>
<accession>A0AAV1S9B4</accession>
<gene>
    <name evidence="8" type="ORF">DCAF_LOCUS20703</name>
</gene>
<feature type="domain" description="NAC" evidence="7">
    <location>
        <begin position="42"/>
        <end position="169"/>
    </location>
</feature>